<organism evidence="2">
    <name type="scientific">Trichuris suis</name>
    <name type="common">pig whipworm</name>
    <dbReference type="NCBI Taxonomy" id="68888"/>
    <lineage>
        <taxon>Eukaryota</taxon>
        <taxon>Metazoa</taxon>
        <taxon>Ecdysozoa</taxon>
        <taxon>Nematoda</taxon>
        <taxon>Enoplea</taxon>
        <taxon>Dorylaimia</taxon>
        <taxon>Trichinellida</taxon>
        <taxon>Trichuridae</taxon>
        <taxon>Trichuris</taxon>
    </lineage>
</organism>
<evidence type="ECO:0000313" key="2">
    <source>
        <dbReference type="EMBL" id="KFD67559.1"/>
    </source>
</evidence>
<protein>
    <submittedName>
        <fullName evidence="2">Uncharacterized protein</fullName>
    </submittedName>
</protein>
<dbReference type="Proteomes" id="UP000030764">
    <property type="component" value="Unassembled WGS sequence"/>
</dbReference>
<dbReference type="Proteomes" id="UP000030758">
    <property type="component" value="Unassembled WGS sequence"/>
</dbReference>
<proteinExistence type="predicted"/>
<evidence type="ECO:0000313" key="3">
    <source>
        <dbReference type="Proteomes" id="UP000030764"/>
    </source>
</evidence>
<accession>A0A085NDL3</accession>
<name>A0A085NDL3_9BILA</name>
<dbReference type="AlphaFoldDB" id="A0A085NDL3"/>
<evidence type="ECO:0000313" key="1">
    <source>
        <dbReference type="EMBL" id="KFD55752.1"/>
    </source>
</evidence>
<keyword evidence="3" id="KW-1185">Reference proteome</keyword>
<sequence>MHYRRCEFYFTEDCDCNEVFMRIPYSIMNLTVKGSVAGLGIISDAIFAYCSCPPELEQSVGCNILLC</sequence>
<dbReference type="EMBL" id="KL363198">
    <property type="protein sequence ID" value="KFD55752.1"/>
    <property type="molecule type" value="Genomic_DNA"/>
</dbReference>
<reference evidence="2 3" key="1">
    <citation type="journal article" date="2014" name="Nat. Genet.">
        <title>Genome and transcriptome of the porcine whipworm Trichuris suis.</title>
        <authorList>
            <person name="Jex A.R."/>
            <person name="Nejsum P."/>
            <person name="Schwarz E.M."/>
            <person name="Hu L."/>
            <person name="Young N.D."/>
            <person name="Hall R.S."/>
            <person name="Korhonen P.K."/>
            <person name="Liao S."/>
            <person name="Thamsborg S."/>
            <person name="Xia J."/>
            <person name="Xu P."/>
            <person name="Wang S."/>
            <person name="Scheerlinck J.P."/>
            <person name="Hofmann A."/>
            <person name="Sternberg P.W."/>
            <person name="Wang J."/>
            <person name="Gasser R.B."/>
        </authorList>
    </citation>
    <scope>NUCLEOTIDE SEQUENCE [LARGE SCALE GENOMIC DNA]</scope>
    <source>
        <strain evidence="2">DCEP-RM93F</strain>
        <strain evidence="1">DCEP-RM93M</strain>
    </source>
</reference>
<gene>
    <name evidence="1" type="ORF">M513_03500</name>
    <name evidence="2" type="ORF">M514_03500</name>
</gene>
<dbReference type="EMBL" id="KL367513">
    <property type="protein sequence ID" value="KFD67559.1"/>
    <property type="molecule type" value="Genomic_DNA"/>
</dbReference>